<proteinExistence type="predicted"/>
<sequence>MKFVWTQEVIDRASRLWKDGKSAMEIAEEIGVTRNSVLSIMHRYRELFPKLGITSRQAIERGLIDKAVALWNEGASVKIIALETGLTPGQVSGLTKRKRELFKKRDLKKRDLTLHRVNRSMKAKKSPRNDPVNRMSKFNPNAGSKAAWYQDPELDDFELSRLPGVSLIDNDGCMYPLTAEGPHLFCGHLRFKGRYCEHHTYKCEGYKGISISYKKAYDRNIMEVV</sequence>
<name>A0A0H4IJ59_9CAUD</name>
<protein>
    <submittedName>
        <fullName evidence="1">Putative GcrA-like protein</fullName>
    </submittedName>
</protein>
<dbReference type="Gene3D" id="1.10.10.60">
    <property type="entry name" value="Homeodomain-like"/>
    <property type="match status" value="1"/>
</dbReference>
<organism evidence="1 2">
    <name type="scientific">Brucella phage 11sa_141</name>
    <dbReference type="NCBI Taxonomy" id="1667370"/>
    <lineage>
        <taxon>Viruses</taxon>
        <taxon>Duplodnaviria</taxon>
        <taxon>Heunggongvirae</taxon>
        <taxon>Uroviricota</taxon>
        <taxon>Caudoviricetes</taxon>
        <taxon>Perisivirus</taxon>
        <taxon>Perisivirus Tb</taxon>
    </lineage>
</organism>
<dbReference type="EMBL" id="KJ133691">
    <property type="protein sequence ID" value="AKO59166.1"/>
    <property type="molecule type" value="Genomic_DNA"/>
</dbReference>
<dbReference type="Proteomes" id="UP000222350">
    <property type="component" value="Segment"/>
</dbReference>
<evidence type="ECO:0000313" key="2">
    <source>
        <dbReference type="Proteomes" id="UP000222350"/>
    </source>
</evidence>
<gene>
    <name evidence="1" type="ORF">p11sa141_04</name>
</gene>
<evidence type="ECO:0000313" key="1">
    <source>
        <dbReference type="EMBL" id="AKO59166.1"/>
    </source>
</evidence>
<dbReference type="InterPro" id="IPR011681">
    <property type="entry name" value="GcrA"/>
</dbReference>
<dbReference type="Pfam" id="PF07750">
    <property type="entry name" value="GcrA"/>
    <property type="match status" value="1"/>
</dbReference>
<accession>A0A0H4IJ59</accession>
<reference evidence="1 2" key="1">
    <citation type="journal article" date="2015" name="Virol. J.">
        <title>Whole genome sequence comparison of ten diagnostic brucellaphages propagated on two Brucella abortus hosts.</title>
        <authorList>
            <person name="Tevdoradze E."/>
            <person name="Farlow J."/>
            <person name="Kotorashvili A."/>
            <person name="Skhirtladze N."/>
            <person name="Antadze I."/>
            <person name="Gunia S."/>
            <person name="Balarjishvili N."/>
            <person name="Kvachadze L."/>
            <person name="Kutateladze M."/>
        </authorList>
    </citation>
    <scope>NUCLEOTIDE SEQUENCE [LARGE SCALE GENOMIC DNA]</scope>
</reference>